<evidence type="ECO:0000313" key="6">
    <source>
        <dbReference type="Proteomes" id="UP000708208"/>
    </source>
</evidence>
<dbReference type="Pfam" id="PF00481">
    <property type="entry name" value="PP2C"/>
    <property type="match status" value="1"/>
</dbReference>
<dbReference type="InterPro" id="IPR001611">
    <property type="entry name" value="Leu-rich_rpt"/>
</dbReference>
<keyword evidence="2" id="KW-0677">Repeat</keyword>
<evidence type="ECO:0000313" key="5">
    <source>
        <dbReference type="EMBL" id="CAG7785980.1"/>
    </source>
</evidence>
<organism evidence="5 6">
    <name type="scientific">Allacma fusca</name>
    <dbReference type="NCBI Taxonomy" id="39272"/>
    <lineage>
        <taxon>Eukaryota</taxon>
        <taxon>Metazoa</taxon>
        <taxon>Ecdysozoa</taxon>
        <taxon>Arthropoda</taxon>
        <taxon>Hexapoda</taxon>
        <taxon>Collembola</taxon>
        <taxon>Symphypleona</taxon>
        <taxon>Sminthuridae</taxon>
        <taxon>Allacma</taxon>
    </lineage>
</organism>
<evidence type="ECO:0000256" key="2">
    <source>
        <dbReference type="ARBA" id="ARBA00022737"/>
    </source>
</evidence>
<protein>
    <recommendedName>
        <fullName evidence="4">PPM-type phosphatase domain-containing protein</fullName>
    </recommendedName>
</protein>
<keyword evidence="6" id="KW-1185">Reference proteome</keyword>
<dbReference type="PANTHER" id="PTHR24366">
    <property type="entry name" value="IG(IMMUNOGLOBULIN) AND LRR(LEUCINE RICH REPEAT) DOMAINS"/>
    <property type="match status" value="1"/>
</dbReference>
<comment type="caution">
    <text evidence="5">The sequence shown here is derived from an EMBL/GenBank/DDBJ whole genome shotgun (WGS) entry which is preliminary data.</text>
</comment>
<dbReference type="PROSITE" id="PS51450">
    <property type="entry name" value="LRR"/>
    <property type="match status" value="3"/>
</dbReference>
<dbReference type="Proteomes" id="UP000708208">
    <property type="component" value="Unassembled WGS sequence"/>
</dbReference>
<evidence type="ECO:0000256" key="1">
    <source>
        <dbReference type="ARBA" id="ARBA00022614"/>
    </source>
</evidence>
<dbReference type="PANTHER" id="PTHR24366:SF168">
    <property type="entry name" value="GH22922P-RELATED"/>
    <property type="match status" value="1"/>
</dbReference>
<evidence type="ECO:0000259" key="4">
    <source>
        <dbReference type="PROSITE" id="PS51746"/>
    </source>
</evidence>
<dbReference type="PROSITE" id="PS51746">
    <property type="entry name" value="PPM_2"/>
    <property type="match status" value="1"/>
</dbReference>
<gene>
    <name evidence="5" type="ORF">AFUS01_LOCUS24569</name>
</gene>
<reference evidence="5" key="1">
    <citation type="submission" date="2021-06" db="EMBL/GenBank/DDBJ databases">
        <authorList>
            <person name="Hodson N. C."/>
            <person name="Mongue J. A."/>
            <person name="Jaron S. K."/>
        </authorList>
    </citation>
    <scope>NUCLEOTIDE SEQUENCE</scope>
</reference>
<accession>A0A8J2PG99</accession>
<feature type="region of interest" description="Disordered" evidence="3">
    <location>
        <begin position="699"/>
        <end position="727"/>
    </location>
</feature>
<proteinExistence type="predicted"/>
<name>A0A8J2PG99_9HEXA</name>
<dbReference type="InterPro" id="IPR003591">
    <property type="entry name" value="Leu-rich_rpt_typical-subtyp"/>
</dbReference>
<feature type="domain" description="PPM-type phosphatase" evidence="4">
    <location>
        <begin position="401"/>
        <end position="650"/>
    </location>
</feature>
<dbReference type="InterPro" id="IPR001932">
    <property type="entry name" value="PPM-type_phosphatase-like_dom"/>
</dbReference>
<evidence type="ECO:0000256" key="3">
    <source>
        <dbReference type="SAM" id="MobiDB-lite"/>
    </source>
</evidence>
<keyword evidence="1" id="KW-0433">Leucine-rich repeat</keyword>
<sequence length="996" mass="111955">MGETETYQLHSFNSFITDFNHSGGVNIVTRSNAIIGDENGGKKYKLRLKFDGACALEVVRLNGGHFQNLTHLDISGNSAEKLDLRSLSRLEWLCCSNNNLEVLSLSGNSLTYLDCSRNNLQSISIDPVPNNLSNLQMSFNNLEDLPTWLWIIPDLSTVYASHNRLRQVDCKFQSSLSHLPIRELHLHCNKIEFVSKDFIQRATRLKVLNLSQNLIEQMPNFGKRSNIQELFLSRNRLQDTEDRDALDFLLECFNLRRLYLAFNKIENINDRCITAWKNLEELILCGNRIRNLPSKISTLTNLRVLRVHSNRLENAPNLTKMPALKVVDLSHNNLRKLNLDNLIAGGNLTYLDISCNERLFLNPEKLHNPNRRPMNLVEVSNPRKQITSGLNNDFPPNPPWDIGFSELPDRNQVLGVTQYRDVNLGGGKEALFGIFDGGDRNTAPKTITKSISKIYDIERNIEETHQSSLNTLKYTLLNAMKNIRQQGNNRPMQGVLCHLSMTEDPLLQTRNQYTLNLAMIGGIRCLLIEAGKKVTRLTDMEETNVFGEPPPQDLVQTSVETNTDMSNNKLNSRLNGNIPDPQVLQLNLTPSAEYLIIANQSVWNFVSEKELVEELEINRHKKSVLIAKRITDMAQSHSCKQSLSLILVRFKWYVSSKLTSDTVNTKFTMMGEFGPLSYCSGSSEYSDVSNPLVSVTTPDSAIDTDRSSAGGSINGSKVSSGKSNNINKHIEENDFSNERKLTKIHVNGDDSGKDIYNEDMESLANTSISQMSVEQFRCWEYMLEQNTKLLFKKELDSLSKGVFTRNQKLRKSVHFPYHEKHHVASVKNVKNPPASSMILPHNKSGAPGFYTLSKAKSLSHLFGGDRPADSPPSMISSTTQTGPISGNYGNKSIKSPHFPLFSNGNSAFLGSVRSSSRATILGGPNAAYFGSAQRLISPPAPSQSSAKFYDADEAQDMRSYDSADHDSRLKNIHCVKIFNPFTTMEMEKVQFHALIR</sequence>
<dbReference type="EMBL" id="CAJVCH010308311">
    <property type="protein sequence ID" value="CAG7785980.1"/>
    <property type="molecule type" value="Genomic_DNA"/>
</dbReference>
<dbReference type="SMART" id="SM00369">
    <property type="entry name" value="LRR_TYP"/>
    <property type="match status" value="6"/>
</dbReference>
<feature type="compositionally biased region" description="Low complexity" evidence="3">
    <location>
        <begin position="710"/>
        <end position="727"/>
    </location>
</feature>
<dbReference type="OrthoDB" id="737510at2759"/>
<dbReference type="SMART" id="SM00365">
    <property type="entry name" value="LRR_SD22"/>
    <property type="match status" value="5"/>
</dbReference>
<dbReference type="SMART" id="SM00332">
    <property type="entry name" value="PP2Cc"/>
    <property type="match status" value="1"/>
</dbReference>
<dbReference type="Pfam" id="PF13855">
    <property type="entry name" value="LRR_8"/>
    <property type="match status" value="2"/>
</dbReference>
<dbReference type="AlphaFoldDB" id="A0A8J2PG99"/>